<dbReference type="EMBL" id="JAVRHP010000005">
    <property type="protein sequence ID" value="MDT0648858.1"/>
    <property type="molecule type" value="Genomic_DNA"/>
</dbReference>
<dbReference type="InterPro" id="IPR001173">
    <property type="entry name" value="Glyco_trans_2-like"/>
</dbReference>
<evidence type="ECO:0000313" key="3">
    <source>
        <dbReference type="Proteomes" id="UP001248819"/>
    </source>
</evidence>
<evidence type="ECO:0000313" key="2">
    <source>
        <dbReference type="EMBL" id="MDT0648858.1"/>
    </source>
</evidence>
<keyword evidence="2" id="KW-0808">Transferase</keyword>
<sequence length="325" mass="37393">MRKGVNPEKNKNEINQKKYHRIIIPVYIPDIGSEYYAGSIDVLERCLNSLSKTINPKTTVITVVNNNCGGAATTLIEKFLKAKKLDKHVIHVENRGKVFVAISEARGSFEEFITICDADVLFFSGWEKAVFEIFENYPQAGVVSPVPSQNLALYHNSSVFYDKFLNSIQYGKIVPDEDCELFLQGLGNEALLRRNNHPYDWKEKQYYLNGKSPVLLGANHYVATYRKEVLEHQSDFPKNKFKKGYEENFLDEPADILGYYRLSTVNSFAYHMGNRMDDVSGDFSLKQNALIENDYFHSIPKAKSSKIPYSIRKNFFRILRKLKKI</sequence>
<dbReference type="GO" id="GO:0016757">
    <property type="term" value="F:glycosyltransferase activity"/>
    <property type="evidence" value="ECO:0007669"/>
    <property type="project" value="UniProtKB-KW"/>
</dbReference>
<keyword evidence="3" id="KW-1185">Reference proteome</keyword>
<dbReference type="Pfam" id="PF00535">
    <property type="entry name" value="Glycos_transf_2"/>
    <property type="match status" value="1"/>
</dbReference>
<dbReference type="Proteomes" id="UP001248819">
    <property type="component" value="Unassembled WGS sequence"/>
</dbReference>
<dbReference type="CDD" id="cd00761">
    <property type="entry name" value="Glyco_tranf_GTA_type"/>
    <property type="match status" value="1"/>
</dbReference>
<reference evidence="2 3" key="1">
    <citation type="submission" date="2023-09" db="EMBL/GenBank/DDBJ databases">
        <authorList>
            <person name="Rey-Velasco X."/>
        </authorList>
    </citation>
    <scope>NUCLEOTIDE SEQUENCE [LARGE SCALE GENOMIC DNA]</scope>
    <source>
        <strain evidence="2 3">F297</strain>
    </source>
</reference>
<accession>A0ABU3CR85</accession>
<dbReference type="SUPFAM" id="SSF53448">
    <property type="entry name" value="Nucleotide-diphospho-sugar transferases"/>
    <property type="match status" value="1"/>
</dbReference>
<dbReference type="Gene3D" id="3.90.550.10">
    <property type="entry name" value="Spore Coat Polysaccharide Biosynthesis Protein SpsA, Chain A"/>
    <property type="match status" value="1"/>
</dbReference>
<feature type="domain" description="Glycosyltransferase 2-like" evidence="1">
    <location>
        <begin position="40"/>
        <end position="157"/>
    </location>
</feature>
<name>A0ABU3CR85_9FLAO</name>
<dbReference type="EC" id="2.4.-.-" evidence="2"/>
<gene>
    <name evidence="2" type="ORF">RM529_01795</name>
</gene>
<comment type="caution">
    <text evidence="2">The sequence shown here is derived from an EMBL/GenBank/DDBJ whole genome shotgun (WGS) entry which is preliminary data.</text>
</comment>
<keyword evidence="2" id="KW-0328">Glycosyltransferase</keyword>
<dbReference type="InterPro" id="IPR029044">
    <property type="entry name" value="Nucleotide-diphossugar_trans"/>
</dbReference>
<evidence type="ECO:0000259" key="1">
    <source>
        <dbReference type="Pfam" id="PF00535"/>
    </source>
</evidence>
<proteinExistence type="predicted"/>
<dbReference type="RefSeq" id="WP_311483037.1">
    <property type="nucleotide sequence ID" value="NZ_JAVRHP010000005.1"/>
</dbReference>
<organism evidence="2 3">
    <name type="scientific">Autumnicola edwardsiae</name>
    <dbReference type="NCBI Taxonomy" id="3075594"/>
    <lineage>
        <taxon>Bacteria</taxon>
        <taxon>Pseudomonadati</taxon>
        <taxon>Bacteroidota</taxon>
        <taxon>Flavobacteriia</taxon>
        <taxon>Flavobacteriales</taxon>
        <taxon>Flavobacteriaceae</taxon>
        <taxon>Autumnicola</taxon>
    </lineage>
</organism>
<protein>
    <submittedName>
        <fullName evidence="2">Glycosyltransferase family A protein</fullName>
        <ecNumber evidence="2">2.4.-.-</ecNumber>
    </submittedName>
</protein>